<organism evidence="12">
    <name type="scientific">Octopus bimaculoides</name>
    <name type="common">California two-spotted octopus</name>
    <dbReference type="NCBI Taxonomy" id="37653"/>
    <lineage>
        <taxon>Eukaryota</taxon>
        <taxon>Metazoa</taxon>
        <taxon>Spiralia</taxon>
        <taxon>Lophotrochozoa</taxon>
        <taxon>Mollusca</taxon>
        <taxon>Cephalopoda</taxon>
        <taxon>Coleoidea</taxon>
        <taxon>Octopodiformes</taxon>
        <taxon>Octopoda</taxon>
        <taxon>Incirrata</taxon>
        <taxon>Octopodidae</taxon>
        <taxon>Octopus</taxon>
    </lineage>
</organism>
<feature type="coiled-coil region" evidence="6">
    <location>
        <begin position="155"/>
        <end position="224"/>
    </location>
</feature>
<dbReference type="AlphaFoldDB" id="A0A0L8HIP7"/>
<dbReference type="GO" id="GO:0006457">
    <property type="term" value="P:protein folding"/>
    <property type="evidence" value="ECO:0007669"/>
    <property type="project" value="TreeGrafter"/>
</dbReference>
<dbReference type="PANTHER" id="PTHR12800:SF4">
    <property type="entry name" value="HSP90 CO-CHAPERONE CDC37"/>
    <property type="match status" value="1"/>
</dbReference>
<evidence type="ECO:0000256" key="1">
    <source>
        <dbReference type="ARBA" id="ARBA00004496"/>
    </source>
</evidence>
<feature type="domain" description="Cdc37 N-terminal" evidence="11">
    <location>
        <begin position="116"/>
        <end position="240"/>
    </location>
</feature>
<dbReference type="Gene3D" id="6.10.140.250">
    <property type="match status" value="1"/>
</dbReference>
<evidence type="ECO:0000313" key="12">
    <source>
        <dbReference type="EMBL" id="KOF88635.1"/>
    </source>
</evidence>
<dbReference type="InterPro" id="IPR013874">
    <property type="entry name" value="Cdc37_Hsp90-bd"/>
</dbReference>
<evidence type="ECO:0000256" key="2">
    <source>
        <dbReference type="ARBA" id="ARBA00006222"/>
    </source>
</evidence>
<feature type="domain" description="Cdc37 Hsp90 binding" evidence="10">
    <location>
        <begin position="238"/>
        <end position="399"/>
    </location>
</feature>
<dbReference type="GO" id="GO:0031072">
    <property type="term" value="F:heat shock protein binding"/>
    <property type="evidence" value="ECO:0007669"/>
    <property type="project" value="TreeGrafter"/>
</dbReference>
<dbReference type="SMART" id="SM01070">
    <property type="entry name" value="CDC37_M"/>
    <property type="match status" value="1"/>
</dbReference>
<dbReference type="Pfam" id="PF03234">
    <property type="entry name" value="CDC37_N"/>
    <property type="match status" value="1"/>
</dbReference>
<keyword evidence="8" id="KW-0472">Membrane</keyword>
<evidence type="ECO:0000259" key="11">
    <source>
        <dbReference type="SMART" id="SM01071"/>
    </source>
</evidence>
<dbReference type="FunFam" id="1.20.58.610:FF:000001">
    <property type="entry name" value="Hsp90 co-chaperone Cdc37-like 1"/>
    <property type="match status" value="1"/>
</dbReference>
<evidence type="ECO:0000256" key="5">
    <source>
        <dbReference type="ARBA" id="ARBA00031396"/>
    </source>
</evidence>
<comment type="subcellular location">
    <subcellularLocation>
        <location evidence="1">Cytoplasm</location>
    </subcellularLocation>
</comment>
<keyword evidence="6" id="KW-0175">Coiled coil</keyword>
<dbReference type="GO" id="GO:0005737">
    <property type="term" value="C:cytoplasm"/>
    <property type="evidence" value="ECO:0007669"/>
    <property type="project" value="UniProtKB-SubCell"/>
</dbReference>
<dbReference type="InterPro" id="IPR013873">
    <property type="entry name" value="Cdc37_C"/>
</dbReference>
<feature type="domain" description="Cdc37 C-terminal" evidence="9">
    <location>
        <begin position="403"/>
        <end position="477"/>
    </location>
</feature>
<evidence type="ECO:0000256" key="3">
    <source>
        <dbReference type="ARBA" id="ARBA00022490"/>
    </source>
</evidence>
<keyword evidence="3" id="KW-0963">Cytoplasm</keyword>
<protein>
    <recommendedName>
        <fullName evidence="5">Hsp90 chaperone protein kinase-targeting subunit</fullName>
    </recommendedName>
</protein>
<comment type="similarity">
    <text evidence="2">Belongs to the CDC37 family.</text>
</comment>
<dbReference type="Pfam" id="PF08564">
    <property type="entry name" value="CDC37_C"/>
    <property type="match status" value="1"/>
</dbReference>
<proteinExistence type="inferred from homology"/>
<accession>A0A0L8HIP7</accession>
<dbReference type="STRING" id="37653.A0A0L8HIP7"/>
<dbReference type="GO" id="GO:0050821">
    <property type="term" value="P:protein stabilization"/>
    <property type="evidence" value="ECO:0007669"/>
    <property type="project" value="TreeGrafter"/>
</dbReference>
<name>A0A0L8HIP7_OCTBM</name>
<sequence length="482" mass="56582">MNAAALKHSVRNSCRSNTSSVPYLLPLSTLLYHNDIQSVGKHYKANFSLGLLLFITVTLLILHIELSIYIYIFTGYIYITYLLEERGKRIQKQTERNKTKTGRKERIKKKVADKMSINYSKWDHIEISDDEDDTHPNIDTASLFRWRHQARIEKMEQAKKERESFEESVKTNKKRLEEKKQKLNEADKVPSAELAKLKIEISELEKQEKEFFDKEEALKKKEKLTPWNVDTLCHDKSSKTLINVTQPKRQELSEEEKTRRQEIFIKEHKKEVEKFGMIKRPQDSMEYLLDNNHLVCEETANYLVMWCIELEMEEKKNLMEHVSHQTIVMQFILELAKQLDRDPRDCVRTFFGKMTNSNPAQEKQYMAAFEDELNAFKGRVRARAKEKLEESIRQIEEEERQKRLGPGGLDPVEVFESLPDVLKECFEQKDIQKLKDTIVTLEPKDAEYHMKRCIDSGLWVPEGGVNKSEEEESNVGEASTVE</sequence>
<evidence type="ECO:0000256" key="8">
    <source>
        <dbReference type="SAM" id="Phobius"/>
    </source>
</evidence>
<feature type="transmembrane region" description="Helical" evidence="8">
    <location>
        <begin position="45"/>
        <end position="62"/>
    </location>
</feature>
<feature type="region of interest" description="Disordered" evidence="7">
    <location>
        <begin position="462"/>
        <end position="482"/>
    </location>
</feature>
<gene>
    <name evidence="12" type="ORF">OCBIM_22014638mg</name>
</gene>
<evidence type="ECO:0000259" key="9">
    <source>
        <dbReference type="SMART" id="SM01069"/>
    </source>
</evidence>
<evidence type="ECO:0000256" key="4">
    <source>
        <dbReference type="ARBA" id="ARBA00023186"/>
    </source>
</evidence>
<dbReference type="InterPro" id="IPR004918">
    <property type="entry name" value="Cdc37"/>
</dbReference>
<keyword evidence="8" id="KW-0812">Transmembrane</keyword>
<evidence type="ECO:0000256" key="7">
    <source>
        <dbReference type="SAM" id="MobiDB-lite"/>
    </source>
</evidence>
<keyword evidence="4" id="KW-0143">Chaperone</keyword>
<dbReference type="OrthoDB" id="440202at2759"/>
<dbReference type="SMART" id="SM01071">
    <property type="entry name" value="CDC37_N"/>
    <property type="match status" value="1"/>
</dbReference>
<dbReference type="InterPro" id="IPR038189">
    <property type="entry name" value="Cdc37_Hsp90-bd_sf"/>
</dbReference>
<dbReference type="PANTHER" id="PTHR12800">
    <property type="entry name" value="CDC37-RELATED"/>
    <property type="match status" value="1"/>
</dbReference>
<dbReference type="GO" id="GO:0051087">
    <property type="term" value="F:protein-folding chaperone binding"/>
    <property type="evidence" value="ECO:0007669"/>
    <property type="project" value="TreeGrafter"/>
</dbReference>
<dbReference type="SUPFAM" id="SSF101391">
    <property type="entry name" value="Hsp90 co-chaperone CDC37"/>
    <property type="match status" value="1"/>
</dbReference>
<reference evidence="12" key="1">
    <citation type="submission" date="2015-07" db="EMBL/GenBank/DDBJ databases">
        <title>MeaNS - Measles Nucleotide Surveillance Program.</title>
        <authorList>
            <person name="Tran T."/>
            <person name="Druce J."/>
        </authorList>
    </citation>
    <scope>NUCLEOTIDE SEQUENCE</scope>
    <source>
        <strain evidence="12">UCB-OBI-ISO-001</strain>
        <tissue evidence="12">Gonad</tissue>
    </source>
</reference>
<dbReference type="EMBL" id="KQ418160">
    <property type="protein sequence ID" value="KOF88635.1"/>
    <property type="molecule type" value="Genomic_DNA"/>
</dbReference>
<dbReference type="InterPro" id="IPR013855">
    <property type="entry name" value="Cdc37_N_dom"/>
</dbReference>
<dbReference type="Pfam" id="PF08565">
    <property type="entry name" value="CDC37_M"/>
    <property type="match status" value="1"/>
</dbReference>
<dbReference type="Gene3D" id="1.20.58.610">
    <property type="entry name" value="Cdc37, Hsp90 binding domain"/>
    <property type="match status" value="1"/>
</dbReference>
<evidence type="ECO:0000256" key="6">
    <source>
        <dbReference type="SAM" id="Coils"/>
    </source>
</evidence>
<keyword evidence="8" id="KW-1133">Transmembrane helix</keyword>
<evidence type="ECO:0000259" key="10">
    <source>
        <dbReference type="SMART" id="SM01070"/>
    </source>
</evidence>
<dbReference type="KEGG" id="obi:106870674"/>
<dbReference type="SMART" id="SM01069">
    <property type="entry name" value="CDC37_C"/>
    <property type="match status" value="1"/>
</dbReference>
<dbReference type="GO" id="GO:0051082">
    <property type="term" value="F:unfolded protein binding"/>
    <property type="evidence" value="ECO:0007669"/>
    <property type="project" value="TreeGrafter"/>
</dbReference>
<dbReference type="GO" id="GO:0019901">
    <property type="term" value="F:protein kinase binding"/>
    <property type="evidence" value="ECO:0007669"/>
    <property type="project" value="InterPro"/>
</dbReference>